<keyword evidence="1" id="KW-0560">Oxidoreductase</keyword>
<name>A0A5S4H898_9ACTN</name>
<keyword evidence="5" id="KW-1185">Reference proteome</keyword>
<organism evidence="4 5">
    <name type="scientific">Actinomadura geliboluensis</name>
    <dbReference type="NCBI Taxonomy" id="882440"/>
    <lineage>
        <taxon>Bacteria</taxon>
        <taxon>Bacillati</taxon>
        <taxon>Actinomycetota</taxon>
        <taxon>Actinomycetes</taxon>
        <taxon>Streptosporangiales</taxon>
        <taxon>Thermomonosporaceae</taxon>
        <taxon>Actinomadura</taxon>
    </lineage>
</organism>
<dbReference type="InterPro" id="IPR005107">
    <property type="entry name" value="CO_DH_flav_C"/>
</dbReference>
<evidence type="ECO:0000259" key="3">
    <source>
        <dbReference type="PROSITE" id="PS51387"/>
    </source>
</evidence>
<dbReference type="InterPro" id="IPR051312">
    <property type="entry name" value="Diverse_Substr_Oxidored"/>
</dbReference>
<dbReference type="InterPro" id="IPR016166">
    <property type="entry name" value="FAD-bd_PCMH"/>
</dbReference>
<comment type="caution">
    <text evidence="4">The sequence shown here is derived from an EMBL/GenBank/DDBJ whole genome shotgun (WGS) entry which is preliminary data.</text>
</comment>
<dbReference type="PANTHER" id="PTHR42659:SF9">
    <property type="entry name" value="XANTHINE DEHYDROGENASE FAD-BINDING SUBUNIT XDHB-RELATED"/>
    <property type="match status" value="1"/>
</dbReference>
<dbReference type="EMBL" id="VCKZ01000035">
    <property type="protein sequence ID" value="TMR41001.1"/>
    <property type="molecule type" value="Genomic_DNA"/>
</dbReference>
<dbReference type="Gene3D" id="3.30.465.10">
    <property type="match status" value="2"/>
</dbReference>
<protein>
    <submittedName>
        <fullName evidence="4">Xanthine dehydrogenase family protein subunit M</fullName>
    </submittedName>
</protein>
<feature type="compositionally biased region" description="Basic and acidic residues" evidence="2">
    <location>
        <begin position="1"/>
        <end position="20"/>
    </location>
</feature>
<dbReference type="GO" id="GO:0071949">
    <property type="term" value="F:FAD binding"/>
    <property type="evidence" value="ECO:0007669"/>
    <property type="project" value="InterPro"/>
</dbReference>
<dbReference type="InterPro" id="IPR036318">
    <property type="entry name" value="FAD-bd_PCMH-like_sf"/>
</dbReference>
<dbReference type="Gene3D" id="3.30.43.10">
    <property type="entry name" value="Uridine Diphospho-n-acetylenolpyruvylglucosamine Reductase, domain 2"/>
    <property type="match status" value="1"/>
</dbReference>
<gene>
    <name evidence="4" type="ORF">ETD96_07900</name>
</gene>
<dbReference type="Proteomes" id="UP000305238">
    <property type="component" value="Unassembled WGS sequence"/>
</dbReference>
<evidence type="ECO:0000313" key="4">
    <source>
        <dbReference type="EMBL" id="TMR41001.1"/>
    </source>
</evidence>
<feature type="domain" description="FAD-binding PCMH-type" evidence="3">
    <location>
        <begin position="30"/>
        <end position="253"/>
    </location>
</feature>
<evidence type="ECO:0000256" key="2">
    <source>
        <dbReference type="SAM" id="MobiDB-lite"/>
    </source>
</evidence>
<dbReference type="Gene3D" id="3.30.390.50">
    <property type="entry name" value="CO dehydrogenase flavoprotein, C-terminal domain"/>
    <property type="match status" value="1"/>
</dbReference>
<dbReference type="SUPFAM" id="SSF55447">
    <property type="entry name" value="CO dehydrogenase flavoprotein C-terminal domain-like"/>
    <property type="match status" value="1"/>
</dbReference>
<dbReference type="PROSITE" id="PS51387">
    <property type="entry name" value="FAD_PCMH"/>
    <property type="match status" value="1"/>
</dbReference>
<sequence>MDERQPLPVHRLPEHPGRDPRRPRREGRRGAVRAFDYARADGVDTAIAAVGAHPAGAFLAGGTTEVDLVRQNVLRPDLLVDINDLPLDRVEDLPDGGLRIGALARMSDVARAAGVVDRFPLIAQSLLLGASAQLRNMASMGGNLCQRVRCGYYRDAVSPCNKREPGSGCSAIGGLHRGHAVLGTSDRCIATHPSDVAVALVAVDAVVRTRGPGGERGIPIDDFFLLPGDTPHRERPLEHGELITAIEVPPVPTARRSVYLKVRDRASYEFALVSVAAAVDVRDGAVAEVRLALGGVATKPWRARAAERSLLGGPATPGAFAEAAARELASAEPRPQNAFKVELARRTIVRALTMLTNGDDR</sequence>
<dbReference type="OrthoDB" id="9814706at2"/>
<dbReference type="InterPro" id="IPR016167">
    <property type="entry name" value="FAD-bd_PCMH_sub1"/>
</dbReference>
<dbReference type="PANTHER" id="PTHR42659">
    <property type="entry name" value="XANTHINE DEHYDROGENASE SUBUNIT C-RELATED"/>
    <property type="match status" value="1"/>
</dbReference>
<dbReference type="Pfam" id="PF03450">
    <property type="entry name" value="CO_deh_flav_C"/>
    <property type="match status" value="1"/>
</dbReference>
<dbReference type="GO" id="GO:0016491">
    <property type="term" value="F:oxidoreductase activity"/>
    <property type="evidence" value="ECO:0007669"/>
    <property type="project" value="UniProtKB-KW"/>
</dbReference>
<dbReference type="Pfam" id="PF00941">
    <property type="entry name" value="FAD_binding_5"/>
    <property type="match status" value="1"/>
</dbReference>
<evidence type="ECO:0000313" key="5">
    <source>
        <dbReference type="Proteomes" id="UP000305238"/>
    </source>
</evidence>
<proteinExistence type="predicted"/>
<evidence type="ECO:0000256" key="1">
    <source>
        <dbReference type="ARBA" id="ARBA00023002"/>
    </source>
</evidence>
<dbReference type="SMART" id="SM01092">
    <property type="entry name" value="CO_deh_flav_C"/>
    <property type="match status" value="1"/>
</dbReference>
<dbReference type="SUPFAM" id="SSF56176">
    <property type="entry name" value="FAD-binding/transporter-associated domain-like"/>
    <property type="match status" value="1"/>
</dbReference>
<feature type="region of interest" description="Disordered" evidence="2">
    <location>
        <begin position="1"/>
        <end position="29"/>
    </location>
</feature>
<dbReference type="InterPro" id="IPR016169">
    <property type="entry name" value="FAD-bd_PCMH_sub2"/>
</dbReference>
<dbReference type="AlphaFoldDB" id="A0A5S4H898"/>
<dbReference type="InterPro" id="IPR036683">
    <property type="entry name" value="CO_DH_flav_C_dom_sf"/>
</dbReference>
<reference evidence="4 5" key="1">
    <citation type="submission" date="2019-05" db="EMBL/GenBank/DDBJ databases">
        <title>Draft genome sequence of Actinomadura geliboluensis A8036.</title>
        <authorList>
            <person name="Saricaoglu S."/>
            <person name="Isik K."/>
        </authorList>
    </citation>
    <scope>NUCLEOTIDE SEQUENCE [LARGE SCALE GENOMIC DNA]</scope>
    <source>
        <strain evidence="4 5">A8036</strain>
    </source>
</reference>
<dbReference type="InterPro" id="IPR002346">
    <property type="entry name" value="Mopterin_DH_FAD-bd"/>
</dbReference>
<accession>A0A5S4H898</accession>